<keyword evidence="3" id="KW-0677">Repeat</keyword>
<evidence type="ECO:0000256" key="1">
    <source>
        <dbReference type="ARBA" id="ARBA00004123"/>
    </source>
</evidence>
<evidence type="ECO:0000313" key="9">
    <source>
        <dbReference type="EMBL" id="PIO72379.1"/>
    </source>
</evidence>
<reference evidence="9 10" key="1">
    <citation type="submission" date="2015-09" db="EMBL/GenBank/DDBJ databases">
        <title>Draft genome of the parasitic nematode Teladorsagia circumcincta isolate WARC Sus (inbred).</title>
        <authorList>
            <person name="Mitreva M."/>
        </authorList>
    </citation>
    <scope>NUCLEOTIDE SEQUENCE [LARGE SCALE GENOMIC DNA]</scope>
    <source>
        <strain evidence="9 10">S</strain>
    </source>
</reference>
<keyword evidence="4" id="KW-0539">Nucleus</keyword>
<dbReference type="Proteomes" id="UP000230423">
    <property type="component" value="Unassembled WGS sequence"/>
</dbReference>
<dbReference type="PRINTS" id="PR00320">
    <property type="entry name" value="GPROTEINBRPT"/>
</dbReference>
<evidence type="ECO:0000256" key="6">
    <source>
        <dbReference type="PROSITE-ProRule" id="PRU00221"/>
    </source>
</evidence>
<sequence>MDDEMEIQNENGMEVEQPTTSSKKQKQVYIPGVSRALREGEELDFDPEAYNIFYSFETKWSCLSFDIIKEDNASEDFPMKCYIVAGTQADKPKNNELIVMGLKNLNPLENDDEEEDDDELSDDESDDGNNSKKEAIMHSVSVSHYGGVNRIKTQHLGDGTVCAVWNDIGKVQLWNLTNAVNECTKMSTKGKEEKQIQGDFASGDQSRNIHLYRMHEGGTWVVDQRALNGHSGSVEDVHWSPTEEGLLASCSVDGTIKLWDVRSSPADACVCTVEKAHTSDVNVLSWNSHEPLLVTGGDDAELKIWSLKTIQESTSFMASGEDDQVTIWDIAVEADTQESVEGVPPQLMFLHLGQKEVKEVHWHPQINGLAVTTSLDGFNVFKTINV</sequence>
<dbReference type="InterPro" id="IPR020472">
    <property type="entry name" value="WD40_PAC1"/>
</dbReference>
<keyword evidence="2 6" id="KW-0853">WD repeat</keyword>
<evidence type="ECO:0000259" key="8">
    <source>
        <dbReference type="Pfam" id="PF12265"/>
    </source>
</evidence>
<dbReference type="InterPro" id="IPR022052">
    <property type="entry name" value="Histone-bd_RBBP4-like_N"/>
</dbReference>
<dbReference type="SMART" id="SM00320">
    <property type="entry name" value="WD40"/>
    <property type="match status" value="3"/>
</dbReference>
<dbReference type="SUPFAM" id="SSF50978">
    <property type="entry name" value="WD40 repeat-like"/>
    <property type="match status" value="1"/>
</dbReference>
<gene>
    <name evidence="9" type="ORF">TELCIR_05700</name>
</gene>
<feature type="domain" description="Histone-binding protein RBBP4-like N-terminal" evidence="8">
    <location>
        <begin position="41"/>
        <end position="106"/>
    </location>
</feature>
<dbReference type="EMBL" id="KZ345693">
    <property type="protein sequence ID" value="PIO72379.1"/>
    <property type="molecule type" value="Genomic_DNA"/>
</dbReference>
<dbReference type="PANTHER" id="PTHR45903:SF1">
    <property type="entry name" value="GLUTAMATE-RICH WD REPEAT-CONTAINING PROTEIN 1"/>
    <property type="match status" value="1"/>
</dbReference>
<dbReference type="OrthoDB" id="2161379at2759"/>
<dbReference type="GO" id="GO:0042254">
    <property type="term" value="P:ribosome biogenesis"/>
    <property type="evidence" value="ECO:0007669"/>
    <property type="project" value="TreeGrafter"/>
</dbReference>
<dbReference type="InterPro" id="IPR051972">
    <property type="entry name" value="Glutamate-rich_WD_repeat"/>
</dbReference>
<accession>A0A2G9UQ10</accession>
<evidence type="ECO:0000256" key="4">
    <source>
        <dbReference type="ARBA" id="ARBA00023242"/>
    </source>
</evidence>
<feature type="region of interest" description="Disordered" evidence="7">
    <location>
        <begin position="1"/>
        <end position="26"/>
    </location>
</feature>
<dbReference type="InterPro" id="IPR019775">
    <property type="entry name" value="WD40_repeat_CS"/>
</dbReference>
<dbReference type="AlphaFoldDB" id="A0A2G9UQ10"/>
<dbReference type="InterPro" id="IPR036322">
    <property type="entry name" value="WD40_repeat_dom_sf"/>
</dbReference>
<feature type="repeat" description="WD" evidence="6">
    <location>
        <begin position="227"/>
        <end position="263"/>
    </location>
</feature>
<dbReference type="PANTHER" id="PTHR45903">
    <property type="entry name" value="GLUTAMATE-RICH WD REPEAT-CONTAINING PROTEIN 1"/>
    <property type="match status" value="1"/>
</dbReference>
<dbReference type="PROSITE" id="PS50082">
    <property type="entry name" value="WD_REPEATS_2"/>
    <property type="match status" value="2"/>
</dbReference>
<feature type="region of interest" description="Disordered" evidence="7">
    <location>
        <begin position="104"/>
        <end position="132"/>
    </location>
</feature>
<feature type="compositionally biased region" description="Acidic residues" evidence="7">
    <location>
        <begin position="109"/>
        <end position="127"/>
    </location>
</feature>
<dbReference type="Pfam" id="PF00400">
    <property type="entry name" value="WD40"/>
    <property type="match status" value="2"/>
</dbReference>
<proteinExistence type="predicted"/>
<dbReference type="PROSITE" id="PS00678">
    <property type="entry name" value="WD_REPEATS_1"/>
    <property type="match status" value="1"/>
</dbReference>
<feature type="repeat" description="WD" evidence="6">
    <location>
        <begin position="274"/>
        <end position="315"/>
    </location>
</feature>
<name>A0A2G9UQ10_TELCI</name>
<organism evidence="9 10">
    <name type="scientific">Teladorsagia circumcincta</name>
    <name type="common">Brown stomach worm</name>
    <name type="synonym">Ostertagia circumcincta</name>
    <dbReference type="NCBI Taxonomy" id="45464"/>
    <lineage>
        <taxon>Eukaryota</taxon>
        <taxon>Metazoa</taxon>
        <taxon>Ecdysozoa</taxon>
        <taxon>Nematoda</taxon>
        <taxon>Chromadorea</taxon>
        <taxon>Rhabditida</taxon>
        <taxon>Rhabditina</taxon>
        <taxon>Rhabditomorpha</taxon>
        <taxon>Strongyloidea</taxon>
        <taxon>Trichostrongylidae</taxon>
        <taxon>Teladorsagia</taxon>
    </lineage>
</organism>
<evidence type="ECO:0000256" key="3">
    <source>
        <dbReference type="ARBA" id="ARBA00022737"/>
    </source>
</evidence>
<dbReference type="Gene3D" id="2.130.10.10">
    <property type="entry name" value="YVTN repeat-like/Quinoprotein amine dehydrogenase"/>
    <property type="match status" value="1"/>
</dbReference>
<comment type="subcellular location">
    <subcellularLocation>
        <location evidence="1">Nucleus</location>
    </subcellularLocation>
</comment>
<evidence type="ECO:0000313" key="10">
    <source>
        <dbReference type="Proteomes" id="UP000230423"/>
    </source>
</evidence>
<keyword evidence="10" id="KW-1185">Reference proteome</keyword>
<dbReference type="InterPro" id="IPR001680">
    <property type="entry name" value="WD40_rpt"/>
</dbReference>
<evidence type="ECO:0000256" key="7">
    <source>
        <dbReference type="SAM" id="MobiDB-lite"/>
    </source>
</evidence>
<evidence type="ECO:0000256" key="2">
    <source>
        <dbReference type="ARBA" id="ARBA00022574"/>
    </source>
</evidence>
<evidence type="ECO:0000256" key="5">
    <source>
        <dbReference type="ARBA" id="ARBA00040876"/>
    </source>
</evidence>
<dbReference type="GO" id="GO:0005730">
    <property type="term" value="C:nucleolus"/>
    <property type="evidence" value="ECO:0007669"/>
    <property type="project" value="TreeGrafter"/>
</dbReference>
<dbReference type="Pfam" id="PF12265">
    <property type="entry name" value="CAF1C_H4-bd"/>
    <property type="match status" value="1"/>
</dbReference>
<dbReference type="InterPro" id="IPR015943">
    <property type="entry name" value="WD40/YVTN_repeat-like_dom_sf"/>
</dbReference>
<dbReference type="PROSITE" id="PS50294">
    <property type="entry name" value="WD_REPEATS_REGION"/>
    <property type="match status" value="2"/>
</dbReference>
<protein>
    <recommendedName>
        <fullName evidence="5">Glutamate-rich WD repeat-containing protein 1</fullName>
    </recommendedName>
</protein>